<proteinExistence type="predicted"/>
<evidence type="ECO:0000256" key="2">
    <source>
        <dbReference type="ARBA" id="ARBA00022692"/>
    </source>
</evidence>
<evidence type="ECO:0000256" key="1">
    <source>
        <dbReference type="ARBA" id="ARBA00004141"/>
    </source>
</evidence>
<dbReference type="GO" id="GO:0016020">
    <property type="term" value="C:membrane"/>
    <property type="evidence" value="ECO:0007669"/>
    <property type="project" value="UniProtKB-SubCell"/>
</dbReference>
<feature type="transmembrane region" description="Helical" evidence="5">
    <location>
        <begin position="54"/>
        <end position="72"/>
    </location>
</feature>
<name>A0A2H0YWM5_9BACT</name>
<dbReference type="Proteomes" id="UP000231542">
    <property type="component" value="Unassembled WGS sequence"/>
</dbReference>
<evidence type="ECO:0000256" key="4">
    <source>
        <dbReference type="ARBA" id="ARBA00023136"/>
    </source>
</evidence>
<sequence length="114" mass="13035">MNQVEENKEQIKGDQKDKDIEENKTIAAIGYIWILCLIPLLLKKNSKFAQFHGKQGLVLFIVDIIGFVFFWIPFFGWLLGLLLIIVSIIGILKALSGEYWKIPVIGDFAKKINI</sequence>
<dbReference type="PANTHER" id="PTHR36460:SF1">
    <property type="entry name" value="UPF0132 DOMAIN PROTEIN (AFU_ORTHOLOGUE AFUA_3G10255)"/>
    <property type="match status" value="1"/>
</dbReference>
<comment type="subcellular location">
    <subcellularLocation>
        <location evidence="1">Membrane</location>
        <topology evidence="1">Multi-pass membrane protein</topology>
    </subcellularLocation>
</comment>
<reference evidence="6 7" key="1">
    <citation type="submission" date="2017-09" db="EMBL/GenBank/DDBJ databases">
        <title>Depth-based differentiation of microbial function through sediment-hosted aquifers and enrichment of novel symbionts in the deep terrestrial subsurface.</title>
        <authorList>
            <person name="Probst A.J."/>
            <person name="Ladd B."/>
            <person name="Jarett J.K."/>
            <person name="Geller-Mcgrath D.E."/>
            <person name="Sieber C.M."/>
            <person name="Emerson J.B."/>
            <person name="Anantharaman K."/>
            <person name="Thomas B.C."/>
            <person name="Malmstrom R."/>
            <person name="Stieglmeier M."/>
            <person name="Klingl A."/>
            <person name="Woyke T."/>
            <person name="Ryan C.M."/>
            <person name="Banfield J.F."/>
        </authorList>
    </citation>
    <scope>NUCLEOTIDE SEQUENCE [LARGE SCALE GENOMIC DNA]</scope>
    <source>
        <strain evidence="6">CG08_land_8_20_14_0_20_40_16</strain>
    </source>
</reference>
<comment type="caution">
    <text evidence="6">The sequence shown here is derived from an EMBL/GenBank/DDBJ whole genome shotgun (WGS) entry which is preliminary data.</text>
</comment>
<protein>
    <recommendedName>
        <fullName evidence="8">DUF4870 domain-containing protein</fullName>
    </recommendedName>
</protein>
<keyword evidence="4 5" id="KW-0472">Membrane</keyword>
<dbReference type="InterPro" id="IPR019109">
    <property type="entry name" value="MamF_MmsF"/>
</dbReference>
<evidence type="ECO:0008006" key="8">
    <source>
        <dbReference type="Google" id="ProtNLM"/>
    </source>
</evidence>
<evidence type="ECO:0000313" key="6">
    <source>
        <dbReference type="EMBL" id="PIS42689.1"/>
    </source>
</evidence>
<keyword evidence="3 5" id="KW-1133">Transmembrane helix</keyword>
<accession>A0A2H0YWM5</accession>
<feature type="transmembrane region" description="Helical" evidence="5">
    <location>
        <begin position="25"/>
        <end position="42"/>
    </location>
</feature>
<evidence type="ECO:0000256" key="3">
    <source>
        <dbReference type="ARBA" id="ARBA00022989"/>
    </source>
</evidence>
<dbReference type="Pfam" id="PF09685">
    <property type="entry name" value="MamF_MmsF"/>
    <property type="match status" value="1"/>
</dbReference>
<dbReference type="EMBL" id="PEXU01000026">
    <property type="protein sequence ID" value="PIS42689.1"/>
    <property type="molecule type" value="Genomic_DNA"/>
</dbReference>
<dbReference type="AlphaFoldDB" id="A0A2H0YWM5"/>
<keyword evidence="2 5" id="KW-0812">Transmembrane</keyword>
<evidence type="ECO:0000313" key="7">
    <source>
        <dbReference type="Proteomes" id="UP000231542"/>
    </source>
</evidence>
<gene>
    <name evidence="6" type="ORF">COT24_02180</name>
</gene>
<dbReference type="PANTHER" id="PTHR36460">
    <property type="entry name" value="UPF0132 DOMAIN PROTEIN (AFU_ORTHOLOGUE AFUA_3G10255)"/>
    <property type="match status" value="1"/>
</dbReference>
<organism evidence="6 7">
    <name type="scientific">Candidatus Kerfeldbacteria bacterium CG08_land_8_20_14_0_20_40_16</name>
    <dbReference type="NCBI Taxonomy" id="2014244"/>
    <lineage>
        <taxon>Bacteria</taxon>
        <taxon>Candidatus Kerfeldiibacteriota</taxon>
    </lineage>
</organism>
<evidence type="ECO:0000256" key="5">
    <source>
        <dbReference type="SAM" id="Phobius"/>
    </source>
</evidence>